<dbReference type="Pfam" id="PF05730">
    <property type="entry name" value="CFEM"/>
    <property type="match status" value="1"/>
</dbReference>
<gene>
    <name evidence="7" type="ORF">EDB92DRAFT_1818601</name>
</gene>
<proteinExistence type="predicted"/>
<dbReference type="InterPro" id="IPR008427">
    <property type="entry name" value="Extracellular_membr_CFEM_dom"/>
</dbReference>
<name>A0AAD4LBD2_9AGAM</name>
<dbReference type="EMBL" id="JAKELL010000062">
    <property type="protein sequence ID" value="KAH8985540.1"/>
    <property type="molecule type" value="Genomic_DNA"/>
</dbReference>
<reference evidence="7" key="1">
    <citation type="submission" date="2022-01" db="EMBL/GenBank/DDBJ databases">
        <title>Comparative genomics reveals a dynamic genome evolution in the ectomycorrhizal milk-cap (Lactarius) mushrooms.</title>
        <authorList>
            <consortium name="DOE Joint Genome Institute"/>
            <person name="Lebreton A."/>
            <person name="Tang N."/>
            <person name="Kuo A."/>
            <person name="LaButti K."/>
            <person name="Drula E."/>
            <person name="Barry K."/>
            <person name="Clum A."/>
            <person name="Lipzen A."/>
            <person name="Mousain D."/>
            <person name="Ng V."/>
            <person name="Wang R."/>
            <person name="Wang X."/>
            <person name="Dai Y."/>
            <person name="Henrissat B."/>
            <person name="Grigoriev I.V."/>
            <person name="Guerin-Laguette A."/>
            <person name="Yu F."/>
            <person name="Martin F.M."/>
        </authorList>
    </citation>
    <scope>NUCLEOTIDE SEQUENCE</scope>
    <source>
        <strain evidence="7">QP</strain>
    </source>
</reference>
<feature type="chain" id="PRO_5042273848" description="CFEM domain-containing protein" evidence="5">
    <location>
        <begin position="24"/>
        <end position="115"/>
    </location>
</feature>
<evidence type="ECO:0000256" key="5">
    <source>
        <dbReference type="SAM" id="SignalP"/>
    </source>
</evidence>
<dbReference type="GO" id="GO:0005576">
    <property type="term" value="C:extracellular region"/>
    <property type="evidence" value="ECO:0007669"/>
    <property type="project" value="UniProtKB-SubCell"/>
</dbReference>
<evidence type="ECO:0000313" key="7">
    <source>
        <dbReference type="EMBL" id="KAH8985540.1"/>
    </source>
</evidence>
<dbReference type="PROSITE" id="PS52012">
    <property type="entry name" value="CFEM"/>
    <property type="match status" value="1"/>
</dbReference>
<keyword evidence="4" id="KW-1015">Disulfide bond</keyword>
<comment type="subcellular location">
    <subcellularLocation>
        <location evidence="1">Secreted</location>
    </subcellularLocation>
</comment>
<comment type="caution">
    <text evidence="7">The sequence shown here is derived from an EMBL/GenBank/DDBJ whole genome shotgun (WGS) entry which is preliminary data.</text>
</comment>
<sequence>MTNLNLLHRFLIVSILLSTGCDIYKVACFCNNSQFLSAARSCVQETCAASGIQDATDFINDLCSVSSTAVSTASSDRPSATSGASQNANAAAVTFKRDMALMGGLGALQVVAAII</sequence>
<feature type="signal peptide" evidence="5">
    <location>
        <begin position="1"/>
        <end position="23"/>
    </location>
</feature>
<evidence type="ECO:0000256" key="3">
    <source>
        <dbReference type="ARBA" id="ARBA00022729"/>
    </source>
</evidence>
<dbReference type="AlphaFoldDB" id="A0AAD4LBD2"/>
<evidence type="ECO:0000256" key="2">
    <source>
        <dbReference type="ARBA" id="ARBA00022525"/>
    </source>
</evidence>
<evidence type="ECO:0000313" key="8">
    <source>
        <dbReference type="Proteomes" id="UP001201163"/>
    </source>
</evidence>
<accession>A0AAD4LBD2</accession>
<evidence type="ECO:0000259" key="6">
    <source>
        <dbReference type="PROSITE" id="PS52012"/>
    </source>
</evidence>
<dbReference type="Proteomes" id="UP001201163">
    <property type="component" value="Unassembled WGS sequence"/>
</dbReference>
<evidence type="ECO:0000256" key="1">
    <source>
        <dbReference type="ARBA" id="ARBA00004613"/>
    </source>
</evidence>
<feature type="domain" description="CFEM" evidence="6">
    <location>
        <begin position="1"/>
        <end position="90"/>
    </location>
</feature>
<evidence type="ECO:0000256" key="4">
    <source>
        <dbReference type="ARBA" id="ARBA00023157"/>
    </source>
</evidence>
<keyword evidence="2" id="KW-0964">Secreted</keyword>
<keyword evidence="3 5" id="KW-0732">Signal</keyword>
<organism evidence="7 8">
    <name type="scientific">Lactarius akahatsu</name>
    <dbReference type="NCBI Taxonomy" id="416441"/>
    <lineage>
        <taxon>Eukaryota</taxon>
        <taxon>Fungi</taxon>
        <taxon>Dikarya</taxon>
        <taxon>Basidiomycota</taxon>
        <taxon>Agaricomycotina</taxon>
        <taxon>Agaricomycetes</taxon>
        <taxon>Russulales</taxon>
        <taxon>Russulaceae</taxon>
        <taxon>Lactarius</taxon>
    </lineage>
</organism>
<keyword evidence="8" id="KW-1185">Reference proteome</keyword>
<protein>
    <recommendedName>
        <fullName evidence="6">CFEM domain-containing protein</fullName>
    </recommendedName>
</protein>